<feature type="transmembrane region" description="Helical" evidence="1">
    <location>
        <begin position="86"/>
        <end position="112"/>
    </location>
</feature>
<evidence type="ECO:0000313" key="2">
    <source>
        <dbReference type="EMBL" id="AGH94626.1"/>
    </source>
</evidence>
<organism evidence="2 3">
    <name type="scientific">Pseudobdellovibrio exovorus JSS</name>
    <dbReference type="NCBI Taxonomy" id="1184267"/>
    <lineage>
        <taxon>Bacteria</taxon>
        <taxon>Pseudomonadati</taxon>
        <taxon>Bdellovibrionota</taxon>
        <taxon>Bdellovibrionia</taxon>
        <taxon>Bdellovibrionales</taxon>
        <taxon>Pseudobdellovibrionaceae</taxon>
        <taxon>Pseudobdellovibrio</taxon>
    </lineage>
</organism>
<gene>
    <name evidence="2" type="ORF">A11Q_406</name>
</gene>
<feature type="transmembrane region" description="Helical" evidence="1">
    <location>
        <begin position="137"/>
        <end position="170"/>
    </location>
</feature>
<reference evidence="2 3" key="1">
    <citation type="journal article" date="2013" name="ISME J.">
        <title>By their genes ye shall know them: genomic signatures of predatory bacteria.</title>
        <authorList>
            <person name="Pasternak Z."/>
            <person name="Pietrokovski S."/>
            <person name="Rotem O."/>
            <person name="Gophna U."/>
            <person name="Lurie-Weinberger M.N."/>
            <person name="Jurkevitch E."/>
        </authorList>
    </citation>
    <scope>NUCLEOTIDE SEQUENCE [LARGE SCALE GENOMIC DNA]</scope>
    <source>
        <strain evidence="2 3">JSS</strain>
    </source>
</reference>
<dbReference type="AlphaFoldDB" id="M4V9C2"/>
<dbReference type="Proteomes" id="UP000012040">
    <property type="component" value="Chromosome"/>
</dbReference>
<sequence>MQLKLRHLLLFVVACAVLILANFSGGALIGLAVALQLSLLIHGITLTKKAQWGALRLFAMSLPLILFWGAIHSLLLIYLKEKHIFLVLMAGSVVICLSAITNLQLVFSYYFLQTADFKVLPAWQMAFSHLKKNQREFLQITLILFIFSFIPLLSADWKIVFAITATHLYLNRTRLKTALAHL</sequence>
<keyword evidence="1" id="KW-0812">Transmembrane</keyword>
<name>M4V9C2_9BACT</name>
<feature type="transmembrane region" description="Helical" evidence="1">
    <location>
        <begin position="58"/>
        <end position="79"/>
    </location>
</feature>
<keyword evidence="3" id="KW-1185">Reference proteome</keyword>
<dbReference type="RefSeq" id="WP_015469116.1">
    <property type="nucleotide sequence ID" value="NC_020813.1"/>
</dbReference>
<dbReference type="EMBL" id="CP003537">
    <property type="protein sequence ID" value="AGH94626.1"/>
    <property type="molecule type" value="Genomic_DNA"/>
</dbReference>
<evidence type="ECO:0000313" key="3">
    <source>
        <dbReference type="Proteomes" id="UP000012040"/>
    </source>
</evidence>
<keyword evidence="1" id="KW-1133">Transmembrane helix</keyword>
<dbReference type="KEGG" id="bex:A11Q_406"/>
<dbReference type="HOGENOM" id="CLU_1479324_0_0_7"/>
<protein>
    <submittedName>
        <fullName evidence="2">Uncharacterized protein</fullName>
    </submittedName>
</protein>
<proteinExistence type="predicted"/>
<keyword evidence="1" id="KW-0472">Membrane</keyword>
<evidence type="ECO:0000256" key="1">
    <source>
        <dbReference type="SAM" id="Phobius"/>
    </source>
</evidence>
<accession>M4V9C2</accession>